<proteinExistence type="predicted"/>
<feature type="transmembrane region" description="Helical" evidence="2">
    <location>
        <begin position="12"/>
        <end position="32"/>
    </location>
</feature>
<keyword evidence="2" id="KW-0812">Transmembrane</keyword>
<feature type="compositionally biased region" description="Basic and acidic residues" evidence="1">
    <location>
        <begin position="73"/>
        <end position="89"/>
    </location>
</feature>
<dbReference type="AlphaFoldDB" id="A0A1H6FTU2"/>
<dbReference type="STRING" id="29539.SAMN02745716_1258"/>
<evidence type="ECO:0000313" key="4">
    <source>
        <dbReference type="Proteomes" id="UP000222056"/>
    </source>
</evidence>
<keyword evidence="2" id="KW-1133">Transmembrane helix</keyword>
<sequence length="112" mass="11508">MLAFSLPNDPVTLALLVIGLWLAVGLAVAIVLGRVLALGSRNEEPAPLRAGSAGGASRREHARGGASRGGPARGDEEHGGLAGEREGRTRSRRRVAGVFPDDGRDGNFCVAA</sequence>
<protein>
    <submittedName>
        <fullName evidence="3">Uncharacterized protein</fullName>
    </submittedName>
</protein>
<accession>A0A1H6FTU2</accession>
<dbReference type="RefSeq" id="WP_093117424.1">
    <property type="nucleotide sequence ID" value="NZ_FNWJ01000002.1"/>
</dbReference>
<organism evidence="3 4">
    <name type="scientific">Thermoleophilum album</name>
    <dbReference type="NCBI Taxonomy" id="29539"/>
    <lineage>
        <taxon>Bacteria</taxon>
        <taxon>Bacillati</taxon>
        <taxon>Actinomycetota</taxon>
        <taxon>Thermoleophilia</taxon>
        <taxon>Thermoleophilales</taxon>
        <taxon>Thermoleophilaceae</taxon>
        <taxon>Thermoleophilum</taxon>
    </lineage>
</organism>
<dbReference type="Proteomes" id="UP000222056">
    <property type="component" value="Unassembled WGS sequence"/>
</dbReference>
<dbReference type="EMBL" id="FNWJ01000002">
    <property type="protein sequence ID" value="SEH13680.1"/>
    <property type="molecule type" value="Genomic_DNA"/>
</dbReference>
<keyword evidence="4" id="KW-1185">Reference proteome</keyword>
<keyword evidence="2" id="KW-0472">Membrane</keyword>
<reference evidence="4" key="1">
    <citation type="submission" date="2016-10" db="EMBL/GenBank/DDBJ databases">
        <authorList>
            <person name="Varghese N."/>
            <person name="Submissions S."/>
        </authorList>
    </citation>
    <scope>NUCLEOTIDE SEQUENCE [LARGE SCALE GENOMIC DNA]</scope>
    <source>
        <strain evidence="4">ATCC 35263</strain>
    </source>
</reference>
<evidence type="ECO:0000256" key="1">
    <source>
        <dbReference type="SAM" id="MobiDB-lite"/>
    </source>
</evidence>
<name>A0A1H6FTU2_THEAL</name>
<evidence type="ECO:0000313" key="3">
    <source>
        <dbReference type="EMBL" id="SEH13680.1"/>
    </source>
</evidence>
<feature type="region of interest" description="Disordered" evidence="1">
    <location>
        <begin position="43"/>
        <end position="112"/>
    </location>
</feature>
<evidence type="ECO:0000256" key="2">
    <source>
        <dbReference type="SAM" id="Phobius"/>
    </source>
</evidence>
<gene>
    <name evidence="3" type="ORF">SAMN02745716_1258</name>
</gene>